<dbReference type="PRINTS" id="PR01270">
    <property type="entry name" value="HDASUPER"/>
</dbReference>
<sequence>MLKIAYSNTFPHLLPPGHRFPMEKYSLIPAQLLHEGSFTEANFFHPKPIDDELILKVHDKEYLEKLKTLSLSKREQRVTGFPLSAGLVQRELEITQGTVSGVDYALQYGASANVAGGTHHAYPGHGEGFCLLNDIAIASHYAIDNLRKKKILVIDLDVHQGNGTAFIFKGDDRVFTFSVHGAKNYPHHKEKSDLDIALDDNTDDNTYLKIVRENIPKLIQSQKPDLIFYLAGVDVLKTDKLGRLALTIDGCKTRDQIVFEEIAKQEIPVVFNMGGGYSERIATIVDAHANTFKVAREVFF</sequence>
<protein>
    <submittedName>
        <fullName evidence="4">Histone deacetylase</fullName>
    </submittedName>
</protein>
<evidence type="ECO:0000313" key="4">
    <source>
        <dbReference type="EMBL" id="NEN22459.1"/>
    </source>
</evidence>
<dbReference type="GO" id="GO:0040029">
    <property type="term" value="P:epigenetic regulation of gene expression"/>
    <property type="evidence" value="ECO:0007669"/>
    <property type="project" value="TreeGrafter"/>
</dbReference>
<dbReference type="InterPro" id="IPR000286">
    <property type="entry name" value="HDACs"/>
</dbReference>
<dbReference type="InterPro" id="IPR023801">
    <property type="entry name" value="His_deacetylse_dom"/>
</dbReference>
<dbReference type="EMBL" id="JAAGVY010000003">
    <property type="protein sequence ID" value="NEN22459.1"/>
    <property type="molecule type" value="Genomic_DNA"/>
</dbReference>
<gene>
    <name evidence="4" type="ORF">G3O08_02950</name>
</gene>
<name>A0A7K3WLF2_9FLAO</name>
<dbReference type="Proteomes" id="UP000486602">
    <property type="component" value="Unassembled WGS sequence"/>
</dbReference>
<evidence type="ECO:0000256" key="2">
    <source>
        <dbReference type="ARBA" id="ARBA00022801"/>
    </source>
</evidence>
<dbReference type="InterPro" id="IPR023696">
    <property type="entry name" value="Ureohydrolase_dom_sf"/>
</dbReference>
<evidence type="ECO:0000256" key="1">
    <source>
        <dbReference type="ARBA" id="ARBA00005947"/>
    </source>
</evidence>
<dbReference type="InterPro" id="IPR037138">
    <property type="entry name" value="His_deacetylse_dom_sf"/>
</dbReference>
<dbReference type="PANTHER" id="PTHR10625:SF19">
    <property type="entry name" value="HISTONE DEACETYLASE 12"/>
    <property type="match status" value="1"/>
</dbReference>
<comment type="caution">
    <text evidence="4">The sequence shown here is derived from an EMBL/GenBank/DDBJ whole genome shotgun (WGS) entry which is preliminary data.</text>
</comment>
<keyword evidence="2" id="KW-0378">Hydrolase</keyword>
<dbReference type="GO" id="GO:0004407">
    <property type="term" value="F:histone deacetylase activity"/>
    <property type="evidence" value="ECO:0007669"/>
    <property type="project" value="InterPro"/>
</dbReference>
<organism evidence="4 5">
    <name type="scientific">Cryomorpha ignava</name>
    <dbReference type="NCBI Taxonomy" id="101383"/>
    <lineage>
        <taxon>Bacteria</taxon>
        <taxon>Pseudomonadati</taxon>
        <taxon>Bacteroidota</taxon>
        <taxon>Flavobacteriia</taxon>
        <taxon>Flavobacteriales</taxon>
        <taxon>Cryomorphaceae</taxon>
        <taxon>Cryomorpha</taxon>
    </lineage>
</organism>
<keyword evidence="5" id="KW-1185">Reference proteome</keyword>
<proteinExistence type="inferred from homology"/>
<dbReference type="RefSeq" id="WP_163283186.1">
    <property type="nucleotide sequence ID" value="NZ_JAAGVY010000003.1"/>
</dbReference>
<dbReference type="InterPro" id="IPR044150">
    <property type="entry name" value="HDAC_classIV"/>
</dbReference>
<dbReference type="AlphaFoldDB" id="A0A7K3WLF2"/>
<dbReference type="GO" id="GO:0016787">
    <property type="term" value="F:hydrolase activity"/>
    <property type="evidence" value="ECO:0007669"/>
    <property type="project" value="UniProtKB-KW"/>
</dbReference>
<dbReference type="Pfam" id="PF00850">
    <property type="entry name" value="Hist_deacetyl"/>
    <property type="match status" value="1"/>
</dbReference>
<dbReference type="CDD" id="cd09993">
    <property type="entry name" value="HDAC_classIV"/>
    <property type="match status" value="1"/>
</dbReference>
<accession>A0A7K3WLF2</accession>
<comment type="similarity">
    <text evidence="1">Belongs to the histone deacetylase family.</text>
</comment>
<evidence type="ECO:0000313" key="5">
    <source>
        <dbReference type="Proteomes" id="UP000486602"/>
    </source>
</evidence>
<evidence type="ECO:0000259" key="3">
    <source>
        <dbReference type="Pfam" id="PF00850"/>
    </source>
</evidence>
<reference evidence="4 5" key="1">
    <citation type="submission" date="2020-02" db="EMBL/GenBank/DDBJ databases">
        <title>Out from the shadows clarifying the taxonomy of the family Cryomorphaceae and related taxa by utilizing the GTDB taxonomic framework.</title>
        <authorList>
            <person name="Bowman J.P."/>
        </authorList>
    </citation>
    <scope>NUCLEOTIDE SEQUENCE [LARGE SCALE GENOMIC DNA]</scope>
    <source>
        <strain evidence="4 5">QSSC 1-22</strain>
    </source>
</reference>
<dbReference type="Gene3D" id="3.40.800.20">
    <property type="entry name" value="Histone deacetylase domain"/>
    <property type="match status" value="1"/>
</dbReference>
<dbReference type="PANTHER" id="PTHR10625">
    <property type="entry name" value="HISTONE DEACETYLASE HDAC1-RELATED"/>
    <property type="match status" value="1"/>
</dbReference>
<dbReference type="SUPFAM" id="SSF52768">
    <property type="entry name" value="Arginase/deacetylase"/>
    <property type="match status" value="1"/>
</dbReference>
<feature type="domain" description="Histone deacetylase" evidence="3">
    <location>
        <begin position="18"/>
        <end position="289"/>
    </location>
</feature>